<keyword evidence="4" id="KW-1185">Reference proteome</keyword>
<dbReference type="InParanoid" id="A0A136IJW9"/>
<organism evidence="3 4">
    <name type="scientific">Microdochium bolleyi</name>
    <dbReference type="NCBI Taxonomy" id="196109"/>
    <lineage>
        <taxon>Eukaryota</taxon>
        <taxon>Fungi</taxon>
        <taxon>Dikarya</taxon>
        <taxon>Ascomycota</taxon>
        <taxon>Pezizomycotina</taxon>
        <taxon>Sordariomycetes</taxon>
        <taxon>Xylariomycetidae</taxon>
        <taxon>Xylariales</taxon>
        <taxon>Microdochiaceae</taxon>
        <taxon>Microdochium</taxon>
    </lineage>
</organism>
<dbReference type="AlphaFoldDB" id="A0A136IJW9"/>
<dbReference type="GO" id="GO:0043386">
    <property type="term" value="P:mycotoxin biosynthetic process"/>
    <property type="evidence" value="ECO:0007669"/>
    <property type="project" value="InterPro"/>
</dbReference>
<comment type="pathway">
    <text evidence="1">Mycotoxin biosynthesis.</text>
</comment>
<comment type="similarity">
    <text evidence="2">Belongs to the ustYa family.</text>
</comment>
<dbReference type="Proteomes" id="UP000070501">
    <property type="component" value="Unassembled WGS sequence"/>
</dbReference>
<evidence type="ECO:0000256" key="2">
    <source>
        <dbReference type="ARBA" id="ARBA00035112"/>
    </source>
</evidence>
<evidence type="ECO:0008006" key="5">
    <source>
        <dbReference type="Google" id="ProtNLM"/>
    </source>
</evidence>
<name>A0A136IJW9_9PEZI</name>
<sequence>MVANLARSRGSTDQECVAQLSVWSPAIEAVEYIEYNWGNEFNSTSKFRGPPTPELEQAWTDVSLKHGISVPQDKLSFLNRTDDDHVQHIDEDPTKGYTGLLEVFHQLHCLNLVRQYTWLLMGKYQDMDTPTSLTAGPVGNRMHADHCIETLRLALMCQSDITPVLVIADPSAPIGNRADFNSYHKCRNFGKIEAWMDENWTTP</sequence>
<dbReference type="EMBL" id="KQ964311">
    <property type="protein sequence ID" value="KXJ84919.1"/>
    <property type="molecule type" value="Genomic_DNA"/>
</dbReference>
<reference evidence="4" key="1">
    <citation type="submission" date="2016-02" db="EMBL/GenBank/DDBJ databases">
        <title>Draft genome sequence of Microdochium bolleyi, a fungal endophyte of beachgrass.</title>
        <authorList>
            <consortium name="DOE Joint Genome Institute"/>
            <person name="David A.S."/>
            <person name="May G."/>
            <person name="Haridas S."/>
            <person name="Lim J."/>
            <person name="Wang M."/>
            <person name="Labutti K."/>
            <person name="Lipzen A."/>
            <person name="Barry K."/>
            <person name="Grigoriev I.V."/>
        </authorList>
    </citation>
    <scope>NUCLEOTIDE SEQUENCE [LARGE SCALE GENOMIC DNA]</scope>
    <source>
        <strain evidence="4">J235TASD1</strain>
    </source>
</reference>
<evidence type="ECO:0000313" key="3">
    <source>
        <dbReference type="EMBL" id="KXJ84919.1"/>
    </source>
</evidence>
<dbReference type="PANTHER" id="PTHR33365">
    <property type="entry name" value="YALI0B05434P"/>
    <property type="match status" value="1"/>
</dbReference>
<dbReference type="PANTHER" id="PTHR33365:SF4">
    <property type="entry name" value="CYCLOCHLOROTINE BIOSYNTHESIS PROTEIN O"/>
    <property type="match status" value="1"/>
</dbReference>
<dbReference type="InterPro" id="IPR021765">
    <property type="entry name" value="UstYa-like"/>
</dbReference>
<accession>A0A136IJW9</accession>
<evidence type="ECO:0000256" key="1">
    <source>
        <dbReference type="ARBA" id="ARBA00004685"/>
    </source>
</evidence>
<protein>
    <recommendedName>
        <fullName evidence="5">Tat pathway signal sequence</fullName>
    </recommendedName>
</protein>
<evidence type="ECO:0000313" key="4">
    <source>
        <dbReference type="Proteomes" id="UP000070501"/>
    </source>
</evidence>
<dbReference type="Pfam" id="PF11807">
    <property type="entry name" value="UstYa"/>
    <property type="match status" value="1"/>
</dbReference>
<gene>
    <name evidence="3" type="ORF">Micbo1qcDRAFT_128869</name>
</gene>
<dbReference type="STRING" id="196109.A0A136IJW9"/>
<dbReference type="OrthoDB" id="3687641at2759"/>
<proteinExistence type="inferred from homology"/>